<dbReference type="Proteomes" id="UP000191144">
    <property type="component" value="Chromosome C"/>
</dbReference>
<accession>A0A1G4J1H3</accession>
<reference evidence="3" key="1">
    <citation type="submission" date="2016-03" db="EMBL/GenBank/DDBJ databases">
        <authorList>
            <person name="Devillers Hugo."/>
        </authorList>
    </citation>
    <scope>NUCLEOTIDE SEQUENCE [LARGE SCALE GENOMIC DNA]</scope>
</reference>
<dbReference type="InterPro" id="IPR003754">
    <property type="entry name" value="4pyrrol_synth_uPrphyn_synth"/>
</dbReference>
<evidence type="ECO:0000313" key="2">
    <source>
        <dbReference type="EMBL" id="SCU83304.1"/>
    </source>
</evidence>
<dbReference type="EMBL" id="LT598479">
    <property type="protein sequence ID" value="SCU83304.1"/>
    <property type="molecule type" value="Genomic_DNA"/>
</dbReference>
<dbReference type="GO" id="GO:0006780">
    <property type="term" value="P:uroporphyrinogen III biosynthetic process"/>
    <property type="evidence" value="ECO:0007669"/>
    <property type="project" value="InterPro"/>
</dbReference>
<dbReference type="GO" id="GO:0004852">
    <property type="term" value="F:uroporphyrinogen-III synthase activity"/>
    <property type="evidence" value="ECO:0007669"/>
    <property type="project" value="InterPro"/>
</dbReference>
<gene>
    <name evidence="2" type="ORF">LAME_0C04676G</name>
</gene>
<dbReference type="SUPFAM" id="SSF69618">
    <property type="entry name" value="HemD-like"/>
    <property type="match status" value="1"/>
</dbReference>
<feature type="domain" description="Tetrapyrrole biosynthesis uroporphyrinogen III synthase" evidence="1">
    <location>
        <begin position="18"/>
        <end position="250"/>
    </location>
</feature>
<dbReference type="PANTHER" id="PTHR12390">
    <property type="entry name" value="UROPORPHYRINOGEN III SYNTHASE"/>
    <property type="match status" value="1"/>
</dbReference>
<dbReference type="GO" id="GO:0006782">
    <property type="term" value="P:protoporphyrinogen IX biosynthetic process"/>
    <property type="evidence" value="ECO:0007669"/>
    <property type="project" value="UniProtKB-UniPathway"/>
</dbReference>
<dbReference type="UniPathway" id="UPA00251">
    <property type="reaction ID" value="UER00320"/>
</dbReference>
<dbReference type="InterPro" id="IPR036108">
    <property type="entry name" value="4pyrrol_syn_uPrphyn_synt_sf"/>
</dbReference>
<protein>
    <submittedName>
        <fullName evidence="2">LAME_0C04676g1_1</fullName>
    </submittedName>
</protein>
<sequence length="255" mass="28404">MGLPKALLLKNKTTPIDAYESDFQQNDYDPVFIPLIQHKHLPTECLNLLKDEAYLSQLQTIVISSQRTVECLNESIIPNLSEYQRKALLQKTVYTVGPATANFLQRCGFTNIRGGEHAGSGSILAELIISDLGSQAIEFSKVPSILLLVGETRRDIVPKRLTSVGITSQEVVTYKTQVQDDNLARFKLHFSPQCWVVFFSPQGTEEIIEYLKDQEVNIASIGPTTNDFLCSRNVHSKVVSCKPEPKALVQALKLA</sequence>
<dbReference type="PANTHER" id="PTHR12390:SF0">
    <property type="entry name" value="UROPORPHYRINOGEN-III SYNTHASE"/>
    <property type="match status" value="1"/>
</dbReference>
<dbReference type="GO" id="GO:0005829">
    <property type="term" value="C:cytosol"/>
    <property type="evidence" value="ECO:0007669"/>
    <property type="project" value="TreeGrafter"/>
</dbReference>
<keyword evidence="3" id="KW-1185">Reference proteome</keyword>
<name>A0A1G4J1H3_9SACH</name>
<proteinExistence type="predicted"/>
<evidence type="ECO:0000259" key="1">
    <source>
        <dbReference type="Pfam" id="PF02602"/>
    </source>
</evidence>
<dbReference type="Gene3D" id="3.40.50.10090">
    <property type="match status" value="2"/>
</dbReference>
<dbReference type="OrthoDB" id="5595751at2759"/>
<dbReference type="AlphaFoldDB" id="A0A1G4J1H3"/>
<dbReference type="CDD" id="cd06578">
    <property type="entry name" value="HemD"/>
    <property type="match status" value="1"/>
</dbReference>
<dbReference type="Pfam" id="PF02602">
    <property type="entry name" value="HEM4"/>
    <property type="match status" value="1"/>
</dbReference>
<evidence type="ECO:0000313" key="3">
    <source>
        <dbReference type="Proteomes" id="UP000191144"/>
    </source>
</evidence>
<organism evidence="2 3">
    <name type="scientific">Lachancea meyersii CBS 8951</name>
    <dbReference type="NCBI Taxonomy" id="1266667"/>
    <lineage>
        <taxon>Eukaryota</taxon>
        <taxon>Fungi</taxon>
        <taxon>Dikarya</taxon>
        <taxon>Ascomycota</taxon>
        <taxon>Saccharomycotina</taxon>
        <taxon>Saccharomycetes</taxon>
        <taxon>Saccharomycetales</taxon>
        <taxon>Saccharomycetaceae</taxon>
        <taxon>Lachancea</taxon>
    </lineage>
</organism>
<dbReference type="InterPro" id="IPR039793">
    <property type="entry name" value="UROS/Hem4"/>
</dbReference>